<keyword evidence="1" id="KW-0732">Signal</keyword>
<gene>
    <name evidence="2" type="ORF">ASPNIDRAFT_37512</name>
</gene>
<proteinExistence type="predicted"/>
<feature type="chain" id="PRO_5003460289" evidence="1">
    <location>
        <begin position="22"/>
        <end position="325"/>
    </location>
</feature>
<organism evidence="2 3">
    <name type="scientific">Aspergillus niger (strain ATCC 1015 / CBS 113.46 / FGSC A1144 / LSHB Ac4 / NCTC 3858a / NRRL 328 / USDA 3528.7)</name>
    <dbReference type="NCBI Taxonomy" id="380704"/>
    <lineage>
        <taxon>Eukaryota</taxon>
        <taxon>Fungi</taxon>
        <taxon>Dikarya</taxon>
        <taxon>Ascomycota</taxon>
        <taxon>Pezizomycotina</taxon>
        <taxon>Eurotiomycetes</taxon>
        <taxon>Eurotiomycetidae</taxon>
        <taxon>Eurotiales</taxon>
        <taxon>Aspergillaceae</taxon>
        <taxon>Aspergillus</taxon>
        <taxon>Aspergillus subgen. Circumdati</taxon>
    </lineage>
</organism>
<sequence>MNLTLILTLLATLVASIPADGSSFTDIYNPLCHKDSDCGTGCCYNGLCLAYCLHNEDDVHTELVRSLIDGKSLLRTEENLDITAPVCHTNRDCGTGCCYHGLCLAYCPNDMAKRGDGGATWGELSLFFGLFESPGRPPKCSRRTCKGGCCRKGLCVYCYMDKRDDLEDPIDAFGYDVDADAGFDVNVDADIFDDSDDEAQEPASEMMHKSESHTLPPHFELPLIKQPGYSMPDTDLLPTPADIIHTEGMCSKRTCKGCCWQNVCMAKCPRGERDEAVDDVEGSEETSLDLVDWNLPQVVCSRAAPCKVGCCWHGLCWGLCRWEDN</sequence>
<dbReference type="AlphaFoldDB" id="G3Y2F3"/>
<reference evidence="2 3" key="1">
    <citation type="journal article" date="2011" name="Genome Res.">
        <title>Comparative genomics of citric-acid-producing Aspergillus niger ATCC 1015 versus enzyme-producing CBS 513.88.</title>
        <authorList>
            <person name="Andersen M.R."/>
            <person name="Salazar M.P."/>
            <person name="Schaap P.J."/>
            <person name="van de Vondervoort P.J."/>
            <person name="Culley D."/>
            <person name="Thykaer J."/>
            <person name="Frisvad J.C."/>
            <person name="Nielsen K.F."/>
            <person name="Albang R."/>
            <person name="Albermann K."/>
            <person name="Berka R.M."/>
            <person name="Braus G.H."/>
            <person name="Braus-Stromeyer S.A."/>
            <person name="Corrochano L.M."/>
            <person name="Dai Z."/>
            <person name="van Dijck P.W."/>
            <person name="Hofmann G."/>
            <person name="Lasure L.L."/>
            <person name="Magnuson J.K."/>
            <person name="Menke H."/>
            <person name="Meijer M."/>
            <person name="Meijer S.L."/>
            <person name="Nielsen J.B."/>
            <person name="Nielsen M.L."/>
            <person name="van Ooyen A.J."/>
            <person name="Pel H.J."/>
            <person name="Poulsen L."/>
            <person name="Samson R.A."/>
            <person name="Stam H."/>
            <person name="Tsang A."/>
            <person name="van den Brink J.M."/>
            <person name="Atkins A."/>
            <person name="Aerts A."/>
            <person name="Shapiro H."/>
            <person name="Pangilinan J."/>
            <person name="Salamov A."/>
            <person name="Lou Y."/>
            <person name="Lindquist E."/>
            <person name="Lucas S."/>
            <person name="Grimwood J."/>
            <person name="Grigoriev I.V."/>
            <person name="Kubicek C.P."/>
            <person name="Martinez D."/>
            <person name="van Peij N.N."/>
            <person name="Roubos J.A."/>
            <person name="Nielsen J."/>
            <person name="Baker S.E."/>
        </authorList>
    </citation>
    <scope>NUCLEOTIDE SEQUENCE [LARGE SCALE GENOMIC DNA]</scope>
    <source>
        <strain evidence="3">ATCC 1015 / CBS 113.46 / FGSC A1144 / LSHB Ac4 / NCTC 3858a / NRRL 328 / USDA 3528.7</strain>
    </source>
</reference>
<dbReference type="VEuPathDB" id="FungiDB:ASPNIDRAFT2_37512"/>
<evidence type="ECO:0000313" key="3">
    <source>
        <dbReference type="Proteomes" id="UP000009038"/>
    </source>
</evidence>
<protein>
    <submittedName>
        <fullName evidence="2">Uncharacterized protein</fullName>
    </submittedName>
</protein>
<dbReference type="Proteomes" id="UP000009038">
    <property type="component" value="Unassembled WGS sequence"/>
</dbReference>
<dbReference type="EMBL" id="ACJE01000010">
    <property type="protein sequence ID" value="EHA23511.1"/>
    <property type="molecule type" value="Genomic_DNA"/>
</dbReference>
<accession>G3Y2F3</accession>
<dbReference type="OrthoDB" id="4474487at2759"/>
<evidence type="ECO:0000313" key="2">
    <source>
        <dbReference type="EMBL" id="EHA23511.1"/>
    </source>
</evidence>
<name>G3Y2F3_ASPNA</name>
<feature type="signal peptide" evidence="1">
    <location>
        <begin position="1"/>
        <end position="21"/>
    </location>
</feature>
<evidence type="ECO:0000256" key="1">
    <source>
        <dbReference type="SAM" id="SignalP"/>
    </source>
</evidence>
<dbReference type="STRING" id="380704.G3Y2F3"/>
<comment type="caution">
    <text evidence="2">The sequence shown here is derived from an EMBL/GenBank/DDBJ whole genome shotgun (WGS) entry which is preliminary data.</text>
</comment>
<dbReference type="HOGENOM" id="CLU_855225_0_0_1"/>